<dbReference type="Gene3D" id="3.10.129.10">
    <property type="entry name" value="Hotdog Thioesterase"/>
    <property type="match status" value="1"/>
</dbReference>
<reference evidence="1 2" key="1">
    <citation type="submission" date="2020-07" db="EMBL/GenBank/DDBJ databases">
        <title>Genomic Encyclopedia of Archaeal and Bacterial Type Strains, Phase II (KMG-II): from individual species to whole genera.</title>
        <authorList>
            <person name="Goeker M."/>
        </authorList>
    </citation>
    <scope>NUCLEOTIDE SEQUENCE [LARGE SCALE GENOMIC DNA]</scope>
    <source>
        <strain evidence="1 2">DSM 21226</strain>
    </source>
</reference>
<dbReference type="Proteomes" id="UP000518288">
    <property type="component" value="Unassembled WGS sequence"/>
</dbReference>
<evidence type="ECO:0000313" key="2">
    <source>
        <dbReference type="Proteomes" id="UP000518288"/>
    </source>
</evidence>
<dbReference type="InterPro" id="IPR029069">
    <property type="entry name" value="HotDog_dom_sf"/>
</dbReference>
<dbReference type="EMBL" id="JACCFH010000001">
    <property type="protein sequence ID" value="NYG32452.1"/>
    <property type="molecule type" value="Genomic_DNA"/>
</dbReference>
<gene>
    <name evidence="1" type="ORF">BDD16_001438</name>
</gene>
<dbReference type="Pfam" id="PF13279">
    <property type="entry name" value="4HBT_2"/>
    <property type="match status" value="1"/>
</dbReference>
<dbReference type="EC" id="3.1.2.23" evidence="1"/>
<dbReference type="CDD" id="cd00586">
    <property type="entry name" value="4HBT"/>
    <property type="match status" value="1"/>
</dbReference>
<accession>A0A7Y9QVY5</accession>
<protein>
    <submittedName>
        <fullName evidence="1">4-hydroxybenzoyl-CoA thioesterase</fullName>
        <ecNumber evidence="1">3.1.2.23</ecNumber>
    </submittedName>
</protein>
<dbReference type="RefSeq" id="WP_179633342.1">
    <property type="nucleotide sequence ID" value="NZ_CAXYYM010000157.1"/>
</dbReference>
<dbReference type="AlphaFoldDB" id="A0A7Y9QVY5"/>
<sequence>MSNTLTHTYLLRVEFGDCDPAQIVWFPNFFRWVDAASRHFFVQCGLPSWKETERERGILGTPLVDTQAKFLRPASYGDALAIDSSVTEWRRKSFVMTHRIRRGETLLVEITEVRVFARRKGDGSDPHAIEAVPVPADWRQLCAAAEAVCVR</sequence>
<comment type="caution">
    <text evidence="1">The sequence shown here is derived from an EMBL/GenBank/DDBJ whole genome shotgun (WGS) entry which is preliminary data.</text>
</comment>
<keyword evidence="1" id="KW-0378">Hydrolase</keyword>
<proteinExistence type="predicted"/>
<dbReference type="GO" id="GO:0018739">
    <property type="term" value="F:4-hydroxybenzoyl-CoA thioesterase activity"/>
    <property type="evidence" value="ECO:0007669"/>
    <property type="project" value="UniProtKB-EC"/>
</dbReference>
<evidence type="ECO:0000313" key="1">
    <source>
        <dbReference type="EMBL" id="NYG32452.1"/>
    </source>
</evidence>
<name>A0A7Y9QVY5_9BURK</name>
<dbReference type="SUPFAM" id="SSF54637">
    <property type="entry name" value="Thioesterase/thiol ester dehydrase-isomerase"/>
    <property type="match status" value="1"/>
</dbReference>
<keyword evidence="2" id="KW-1185">Reference proteome</keyword>
<organism evidence="1 2">
    <name type="scientific">Sphaerotilus montanus</name>
    <dbReference type="NCBI Taxonomy" id="522889"/>
    <lineage>
        <taxon>Bacteria</taxon>
        <taxon>Pseudomonadati</taxon>
        <taxon>Pseudomonadota</taxon>
        <taxon>Betaproteobacteria</taxon>
        <taxon>Burkholderiales</taxon>
        <taxon>Sphaerotilaceae</taxon>
        <taxon>Sphaerotilus</taxon>
    </lineage>
</organism>